<comment type="caution">
    <text evidence="4">Lacks conserved residue(s) required for the propagation of feature annotation.</text>
</comment>
<evidence type="ECO:0000313" key="5">
    <source>
        <dbReference type="EMBL" id="KAB7738492.1"/>
    </source>
</evidence>
<keyword evidence="6" id="KW-1185">Reference proteome</keyword>
<keyword evidence="2 4" id="KW-0378">Hydrolase</keyword>
<dbReference type="EC" id="3.6.1.9" evidence="4"/>
<comment type="function">
    <text evidence="4">Nucleoside triphosphate pyrophosphatase. May have a dual role in cell division arrest and in preventing the incorporation of modified nucleotides into cellular nucleic acids.</text>
</comment>
<protein>
    <recommendedName>
        <fullName evidence="4">Nucleoside triphosphate pyrophosphatase</fullName>
        <ecNumber evidence="4">3.6.1.9</ecNumber>
    </recommendedName>
    <alternativeName>
        <fullName evidence="4">Nucleotide pyrophosphatase</fullName>
        <shortName evidence="4">Nucleotide PPase</shortName>
    </alternativeName>
</protein>
<dbReference type="SUPFAM" id="SSF52972">
    <property type="entry name" value="ITPase-like"/>
    <property type="match status" value="1"/>
</dbReference>
<organism evidence="5 6">
    <name type="scientific">Parvibaculum sedimenti</name>
    <dbReference type="NCBI Taxonomy" id="2608632"/>
    <lineage>
        <taxon>Bacteria</taxon>
        <taxon>Pseudomonadati</taxon>
        <taxon>Pseudomonadota</taxon>
        <taxon>Alphaproteobacteria</taxon>
        <taxon>Hyphomicrobiales</taxon>
        <taxon>Parvibaculaceae</taxon>
        <taxon>Parvibaculum</taxon>
    </lineage>
</organism>
<name>A0A6N6VFL8_9HYPH</name>
<reference evidence="5 6" key="1">
    <citation type="submission" date="2019-09" db="EMBL/GenBank/DDBJ databases">
        <title>Parvibaculum sedimenti sp. nov., isolated from sediment.</title>
        <authorList>
            <person name="Wang Y."/>
        </authorList>
    </citation>
    <scope>NUCLEOTIDE SEQUENCE [LARGE SCALE GENOMIC DNA]</scope>
    <source>
        <strain evidence="5 6">HXT-9</strain>
    </source>
</reference>
<comment type="cofactor">
    <cofactor evidence="1 4">
        <name>a divalent metal cation</name>
        <dbReference type="ChEBI" id="CHEBI:60240"/>
    </cofactor>
</comment>
<comment type="similarity">
    <text evidence="4">Belongs to the Maf family.</text>
</comment>
<evidence type="ECO:0000256" key="2">
    <source>
        <dbReference type="ARBA" id="ARBA00022801"/>
    </source>
</evidence>
<dbReference type="InterPro" id="IPR029001">
    <property type="entry name" value="ITPase-like_fam"/>
</dbReference>
<sequence>MSARRKSAESMSAPPLILASGSKVRAMLLTHAGLEFSVRDSGVDEDAVKRGFTGGNDEAGTDALALELAAAKAQAVSKVAPGAFVIGADQILSCDQARFDKPRDMGEARDNLKIFRGRMHILHSGIVLAKSGELLWSFSDRALLTMRDFSDAFLDWYLETLGEKVRTSVGCYQLEGPGIQLFEKIDGDYFTILGLPLLPLLAELRRHGVIRT</sequence>
<proteinExistence type="inferred from homology"/>
<comment type="subcellular location">
    <subcellularLocation>
        <location evidence="4">Cytoplasm</location>
    </subcellularLocation>
</comment>
<dbReference type="Pfam" id="PF02545">
    <property type="entry name" value="Maf"/>
    <property type="match status" value="1"/>
</dbReference>
<dbReference type="GO" id="GO:0047429">
    <property type="term" value="F:nucleoside triphosphate diphosphatase activity"/>
    <property type="evidence" value="ECO:0007669"/>
    <property type="project" value="UniProtKB-EC"/>
</dbReference>
<dbReference type="GO" id="GO:0005737">
    <property type="term" value="C:cytoplasm"/>
    <property type="evidence" value="ECO:0007669"/>
    <property type="project" value="UniProtKB-SubCell"/>
</dbReference>
<evidence type="ECO:0000313" key="6">
    <source>
        <dbReference type="Proteomes" id="UP000468901"/>
    </source>
</evidence>
<dbReference type="PIRSF" id="PIRSF006305">
    <property type="entry name" value="Maf"/>
    <property type="match status" value="1"/>
</dbReference>
<dbReference type="Proteomes" id="UP000468901">
    <property type="component" value="Unassembled WGS sequence"/>
</dbReference>
<accession>A0A6N6VFL8</accession>
<comment type="catalytic activity">
    <reaction evidence="4">
        <text>a 2'-deoxyribonucleoside 5'-triphosphate + H2O = a 2'-deoxyribonucleoside 5'-phosphate + diphosphate + H(+)</text>
        <dbReference type="Rhea" id="RHEA:44644"/>
        <dbReference type="ChEBI" id="CHEBI:15377"/>
        <dbReference type="ChEBI" id="CHEBI:15378"/>
        <dbReference type="ChEBI" id="CHEBI:33019"/>
        <dbReference type="ChEBI" id="CHEBI:61560"/>
        <dbReference type="ChEBI" id="CHEBI:65317"/>
        <dbReference type="EC" id="3.6.1.9"/>
    </reaction>
</comment>
<keyword evidence="3 4" id="KW-0546">Nucleotide metabolism</keyword>
<comment type="caution">
    <text evidence="5">The sequence shown here is derived from an EMBL/GenBank/DDBJ whole genome shotgun (WGS) entry which is preliminary data.</text>
</comment>
<dbReference type="PANTHER" id="PTHR43213">
    <property type="entry name" value="BIFUNCTIONAL DTTP/UTP PYROPHOSPHATASE/METHYLTRANSFERASE PROTEIN-RELATED"/>
    <property type="match status" value="1"/>
</dbReference>
<dbReference type="GO" id="GO:0009117">
    <property type="term" value="P:nucleotide metabolic process"/>
    <property type="evidence" value="ECO:0007669"/>
    <property type="project" value="UniProtKB-KW"/>
</dbReference>
<comment type="catalytic activity">
    <reaction evidence="4">
        <text>a ribonucleoside 5'-triphosphate + H2O = a ribonucleoside 5'-phosphate + diphosphate + H(+)</text>
        <dbReference type="Rhea" id="RHEA:23996"/>
        <dbReference type="ChEBI" id="CHEBI:15377"/>
        <dbReference type="ChEBI" id="CHEBI:15378"/>
        <dbReference type="ChEBI" id="CHEBI:33019"/>
        <dbReference type="ChEBI" id="CHEBI:58043"/>
        <dbReference type="ChEBI" id="CHEBI:61557"/>
        <dbReference type="EC" id="3.6.1.9"/>
    </reaction>
</comment>
<feature type="active site" description="Proton acceptor" evidence="4">
    <location>
        <position position="89"/>
    </location>
</feature>
<dbReference type="Gene3D" id="3.90.950.10">
    <property type="match status" value="1"/>
</dbReference>
<dbReference type="EMBL" id="WESC01000021">
    <property type="protein sequence ID" value="KAB7738492.1"/>
    <property type="molecule type" value="Genomic_DNA"/>
</dbReference>
<dbReference type="AlphaFoldDB" id="A0A6N6VFL8"/>
<evidence type="ECO:0000256" key="3">
    <source>
        <dbReference type="ARBA" id="ARBA00023080"/>
    </source>
</evidence>
<evidence type="ECO:0000256" key="1">
    <source>
        <dbReference type="ARBA" id="ARBA00001968"/>
    </source>
</evidence>
<keyword evidence="4" id="KW-0963">Cytoplasm</keyword>
<dbReference type="PANTHER" id="PTHR43213:SF5">
    <property type="entry name" value="BIFUNCTIONAL DTTP_UTP PYROPHOSPHATASE_METHYLTRANSFERASE PROTEIN-RELATED"/>
    <property type="match status" value="1"/>
</dbReference>
<dbReference type="InterPro" id="IPR003697">
    <property type="entry name" value="Maf-like"/>
</dbReference>
<gene>
    <name evidence="5" type="ORF">F2P47_16955</name>
</gene>
<dbReference type="HAMAP" id="MF_00528">
    <property type="entry name" value="Maf"/>
    <property type="match status" value="1"/>
</dbReference>
<evidence type="ECO:0000256" key="4">
    <source>
        <dbReference type="HAMAP-Rule" id="MF_00528"/>
    </source>
</evidence>